<dbReference type="InterPro" id="IPR009061">
    <property type="entry name" value="DNA-bd_dom_put_sf"/>
</dbReference>
<dbReference type="SUPFAM" id="SSF46955">
    <property type="entry name" value="Putative DNA-binding domain"/>
    <property type="match status" value="1"/>
</dbReference>
<dbReference type="Pfam" id="PF12728">
    <property type="entry name" value="HTH_17"/>
    <property type="match status" value="1"/>
</dbReference>
<name>A0ABS4ZTM1_9MYCO</name>
<dbReference type="Gene3D" id="1.10.1660.10">
    <property type="match status" value="1"/>
</dbReference>
<feature type="domain" description="Helix-turn-helix" evidence="1">
    <location>
        <begin position="13"/>
        <end position="61"/>
    </location>
</feature>
<protein>
    <recommendedName>
        <fullName evidence="1">Helix-turn-helix domain-containing protein</fullName>
    </recommendedName>
</protein>
<dbReference type="RefSeq" id="WP_064850417.1">
    <property type="nucleotide sequence ID" value="NZ_JAGIOP010000002.1"/>
</dbReference>
<reference evidence="2 3" key="1">
    <citation type="submission" date="2021-03" db="EMBL/GenBank/DDBJ databases">
        <title>Sequencing the genomes of 1000 actinobacteria strains.</title>
        <authorList>
            <person name="Klenk H.-P."/>
        </authorList>
    </citation>
    <scope>NUCLEOTIDE SEQUENCE [LARGE SCALE GENOMIC DNA]</scope>
    <source>
        <strain evidence="2 3">DSM 46713</strain>
    </source>
</reference>
<keyword evidence="3" id="KW-1185">Reference proteome</keyword>
<sequence length="75" mass="8320">MNSQTPAPPRTRLSTSETAEFLGLPASTLRYWRHTGVGPTSYHVGHRVFYDLTDLECWLAAEKAKTARGGVEVTE</sequence>
<evidence type="ECO:0000313" key="2">
    <source>
        <dbReference type="EMBL" id="MBP2452521.1"/>
    </source>
</evidence>
<evidence type="ECO:0000259" key="1">
    <source>
        <dbReference type="Pfam" id="PF12728"/>
    </source>
</evidence>
<dbReference type="Proteomes" id="UP000694460">
    <property type="component" value="Unassembled WGS sequence"/>
</dbReference>
<accession>A0ABS4ZTM1</accession>
<dbReference type="EMBL" id="JAGIOP010000002">
    <property type="protein sequence ID" value="MBP2452521.1"/>
    <property type="molecule type" value="Genomic_DNA"/>
</dbReference>
<evidence type="ECO:0000313" key="3">
    <source>
        <dbReference type="Proteomes" id="UP000694460"/>
    </source>
</evidence>
<gene>
    <name evidence="2" type="ORF">JOF57_002434</name>
</gene>
<organism evidence="2 3">
    <name type="scientific">Mycolicibacterium lutetiense</name>
    <dbReference type="NCBI Taxonomy" id="1641992"/>
    <lineage>
        <taxon>Bacteria</taxon>
        <taxon>Bacillati</taxon>
        <taxon>Actinomycetota</taxon>
        <taxon>Actinomycetes</taxon>
        <taxon>Mycobacteriales</taxon>
        <taxon>Mycobacteriaceae</taxon>
        <taxon>Mycolicibacterium</taxon>
    </lineage>
</organism>
<dbReference type="InterPro" id="IPR041657">
    <property type="entry name" value="HTH_17"/>
</dbReference>
<proteinExistence type="predicted"/>
<comment type="caution">
    <text evidence="2">The sequence shown here is derived from an EMBL/GenBank/DDBJ whole genome shotgun (WGS) entry which is preliminary data.</text>
</comment>